<feature type="domain" description="YhdP central" evidence="2">
    <location>
        <begin position="9"/>
        <end position="1270"/>
    </location>
</feature>
<keyword evidence="1" id="KW-1133">Transmembrane helix</keyword>
<dbReference type="InterPro" id="IPR025263">
    <property type="entry name" value="YhdP_central"/>
</dbReference>
<dbReference type="NCBIfam" id="TIGR02099">
    <property type="entry name" value="YhdP family protein"/>
    <property type="match status" value="1"/>
</dbReference>
<keyword evidence="1" id="KW-0472">Membrane</keyword>
<organism evidence="3 4">
    <name type="scientific">Vibrio zhanjiangensis</name>
    <dbReference type="NCBI Taxonomy" id="1046128"/>
    <lineage>
        <taxon>Bacteria</taxon>
        <taxon>Pseudomonadati</taxon>
        <taxon>Pseudomonadota</taxon>
        <taxon>Gammaproteobacteria</taxon>
        <taxon>Vibrionales</taxon>
        <taxon>Vibrionaceae</taxon>
        <taxon>Vibrio</taxon>
    </lineage>
</organism>
<protein>
    <submittedName>
        <fullName evidence="3">DUF3971 domain-containing protein</fullName>
    </submittedName>
</protein>
<dbReference type="PANTHER" id="PTHR38690:SF1">
    <property type="entry name" value="PROTEASE"/>
    <property type="match status" value="1"/>
</dbReference>
<evidence type="ECO:0000259" key="2">
    <source>
        <dbReference type="Pfam" id="PF13116"/>
    </source>
</evidence>
<reference evidence="4" key="1">
    <citation type="journal article" date="2019" name="Int. J. Syst. Evol. Microbiol.">
        <title>The Global Catalogue of Microorganisms (GCM) 10K type strain sequencing project: providing services to taxonomists for standard genome sequencing and annotation.</title>
        <authorList>
            <consortium name="The Broad Institute Genomics Platform"/>
            <consortium name="The Broad Institute Genome Sequencing Center for Infectious Disease"/>
            <person name="Wu L."/>
            <person name="Ma J."/>
        </authorList>
    </citation>
    <scope>NUCLEOTIDE SEQUENCE [LARGE SCALE GENOMIC DNA]</scope>
    <source>
        <strain evidence="4">NBRC 108723</strain>
    </source>
</reference>
<evidence type="ECO:0000313" key="3">
    <source>
        <dbReference type="EMBL" id="GLT17126.1"/>
    </source>
</evidence>
<sequence>MNRLTAQLILRGLAWLTVVFFVTLAVMVTTLRIALPQLNHFKSEIQQWVNQGSELDFEIEQISGFWRNTHPSISLKNVQANTPEASGIHFSVQTVEVEFDLVQSLLDMRPVIADLSMYNLNLDLSSIAWAQSGESKVLQPKTEQKSVIEKLDQLLLRQLDSFLLQDSLIRLQGIDGSVRDLDISQLFWQNKGRRHIADGEVSITGTNLNSAKVKANFVDHGSLAEVSGEFYLAVDNVLVTPWLTQYLQTETGIEKGQVSLNTWITLEHNQPVNAYLELEPSELIWKEGQQHELLIESGILQLEPTRDGWQVNARALKLRTDDEAWPELDFALRWQPERWSLNISQLDLKAIAPLAKLFPDSKQASQMLETLNLTGRLEDIRLSMNGTDLDSLRYSLQLSDGGIKQWELLPGVHHLSANLSGNRYQAQSRVSIIDDVLPYGQVFQAPLNIKQGELDIVWQSDSRGWSLWADKVTAATADLQVLGAFRLDFPIDKSPFLSFYAEADLYNAGQTWRYLPALALGRDLTDYLSSGIQAGKVKTAKLLWYGELEDFPYSNNDGVFQAWVGLEDAKFSFDTAWPTITDLQLDLLFQNDALYLDSHRATLTDIKASRITGRIPRLGPGGHIEIEASATAQGNSVRDYMMSSPLVDSVGAALTAVQVKGEVKSSFKLNIPFDSEAESRAWGYADLTEADVAIKTPAINLEKVSGRIEFDNDVVSAAGLTGKLLEQSVALDFRGENAERGYDVNIDVLGDWELKPLTSYLGKRWIDPVNGHVPWQMGIGIQLTDVGFSYQIDTKADLKMVASRYPYPLNKSLNQAWKARMQASGNQESISARLQLPNLKYQTEIDIRPDIPELKATNLILGKGSFKISPISGHQAQVRLDKLNFDQWIDLVSTPIRGDKAALDKINTPEIPVPHRIDVNVEELTLGGIWWNDVDFRAKRKNLGWHMSLESQEAAGEANYIEPYDLSVSLERLHVYVPALDKEYKDVTLFKTGRDQNVLISDFERSFHQNIPNITLAIDDFWMQGYKVGKVLLDLERHGEVLEWKKLNFESGNNKVDMSGSWRLGEQQSHTQFTIKMSGENNSDIMERFGITSGIQQAPFDLDSKVEWDGSPWSMKISTLEGHVAMKLGKGQVSGASGAARLLGLFSLDSIIRKMQLDFSDVFDGGLAFNSIKGSGDIKNGIFLTNDIKMDALAGEMTIKGLANLNSKTVDAEVNFVPDITSGIPVLTAFAVTPTTALYVLAITTVISPVVEVFTQVNYEVKGPLDNPEVKELSRSKGEFELPKGLREAINRENK</sequence>
<dbReference type="Pfam" id="PF13116">
    <property type="entry name" value="YhdP"/>
    <property type="match status" value="1"/>
</dbReference>
<dbReference type="InterPro" id="IPR011836">
    <property type="entry name" value="YhdP"/>
</dbReference>
<evidence type="ECO:0000256" key="1">
    <source>
        <dbReference type="SAM" id="Phobius"/>
    </source>
</evidence>
<evidence type="ECO:0000313" key="4">
    <source>
        <dbReference type="Proteomes" id="UP001157138"/>
    </source>
</evidence>
<dbReference type="Proteomes" id="UP001157138">
    <property type="component" value="Unassembled WGS sequence"/>
</dbReference>
<dbReference type="EMBL" id="BSPW01000020">
    <property type="protein sequence ID" value="GLT17126.1"/>
    <property type="molecule type" value="Genomic_DNA"/>
</dbReference>
<comment type="caution">
    <text evidence="3">The sequence shown here is derived from an EMBL/GenBank/DDBJ whole genome shotgun (WGS) entry which is preliminary data.</text>
</comment>
<accession>A0ABQ6EWM9</accession>
<dbReference type="PANTHER" id="PTHR38690">
    <property type="entry name" value="PROTEASE-RELATED"/>
    <property type="match status" value="1"/>
</dbReference>
<name>A0ABQ6EWM9_9VIBR</name>
<proteinExistence type="predicted"/>
<dbReference type="RefSeq" id="WP_431313099.1">
    <property type="nucleotide sequence ID" value="NZ_BSPW01000020.1"/>
</dbReference>
<keyword evidence="1" id="KW-0812">Transmembrane</keyword>
<keyword evidence="4" id="KW-1185">Reference proteome</keyword>
<feature type="transmembrane region" description="Helical" evidence="1">
    <location>
        <begin position="12"/>
        <end position="35"/>
    </location>
</feature>
<gene>
    <name evidence="3" type="ORF">GCM10007938_09030</name>
</gene>